<dbReference type="RefSeq" id="WP_249301793.1">
    <property type="nucleotide sequence ID" value="NZ_CP060634.1"/>
</dbReference>
<sequence>MKLDEIRTYKLSVEADGHSGGEGFLKEDTDLTISEGELLHAAVTCGIPEERLVTGYPERPGGGISRRISLVEYSLETRGEYLRKSDRILELDESMRSLISYYLGMFITKLVSSKVYGVDYLVPLQLVRLEQGQENFRYHGRRRRDLIGYREKPDGGFSVWEAIGRSNNSGKALKEGCEEAGEILTVNGRRPCRADSCMTYYGSRCLSVRVKSAAAASEGLEISFSPAAYFRAYYDTAYVLLRECYERESVRNQMVFGEERIEAEIPVLGGRKLYVGMPRRLFFALASDDEEELLVTAAEIMDKKKDPEIQGPVCTETYCGNDGVSASVR</sequence>
<dbReference type="EMBL" id="CP060634">
    <property type="protein sequence ID" value="QNM05020.1"/>
    <property type="molecule type" value="Genomic_DNA"/>
</dbReference>
<organism evidence="1 2">
    <name type="scientific">Qiania dongpingensis</name>
    <dbReference type="NCBI Taxonomy" id="2763669"/>
    <lineage>
        <taxon>Bacteria</taxon>
        <taxon>Bacillati</taxon>
        <taxon>Bacillota</taxon>
        <taxon>Clostridia</taxon>
        <taxon>Lachnospirales</taxon>
        <taxon>Lachnospiraceae</taxon>
        <taxon>Qiania</taxon>
    </lineage>
</organism>
<evidence type="ECO:0000313" key="1">
    <source>
        <dbReference type="EMBL" id="QNM05020.1"/>
    </source>
</evidence>
<gene>
    <name evidence="1" type="ORF">H9Q78_11265</name>
</gene>
<protein>
    <submittedName>
        <fullName evidence="1">Uncharacterized protein</fullName>
    </submittedName>
</protein>
<accession>A0A7G9G2I8</accession>
<keyword evidence="2" id="KW-1185">Reference proteome</keyword>
<dbReference type="Proteomes" id="UP000515823">
    <property type="component" value="Chromosome"/>
</dbReference>
<name>A0A7G9G2I8_9FIRM</name>
<dbReference type="KEGG" id="qdo:H9Q78_11265"/>
<evidence type="ECO:0000313" key="2">
    <source>
        <dbReference type="Proteomes" id="UP000515823"/>
    </source>
</evidence>
<reference evidence="1 2" key="1">
    <citation type="submission" date="2020-08" db="EMBL/GenBank/DDBJ databases">
        <authorList>
            <person name="Liu C."/>
            <person name="Sun Q."/>
        </authorList>
    </citation>
    <scope>NUCLEOTIDE SEQUENCE [LARGE SCALE GENOMIC DNA]</scope>
    <source>
        <strain evidence="1 2">NSJ-38</strain>
    </source>
</reference>
<dbReference type="AlphaFoldDB" id="A0A7G9G2I8"/>
<proteinExistence type="predicted"/>